<reference evidence="1 4" key="2">
    <citation type="submission" date="2018-03" db="EMBL/GenBank/DDBJ databases">
        <title>Genomic Encyclopedia of Archaeal and Bacterial Type Strains, Phase II (KMG-II): from individual species to whole genera.</title>
        <authorList>
            <person name="Goeker M."/>
        </authorList>
    </citation>
    <scope>NUCLEOTIDE SEQUENCE [LARGE SCALE GENOMIC DNA]</scope>
    <source>
        <strain evidence="1 4">DSM 29956</strain>
    </source>
</reference>
<accession>A0A1X6ZEY0</accession>
<organism evidence="2 3">
    <name type="scientific">Limimaricola soesokkakensis</name>
    <dbReference type="NCBI Taxonomy" id="1343159"/>
    <lineage>
        <taxon>Bacteria</taxon>
        <taxon>Pseudomonadati</taxon>
        <taxon>Pseudomonadota</taxon>
        <taxon>Alphaproteobacteria</taxon>
        <taxon>Rhodobacterales</taxon>
        <taxon>Paracoccaceae</taxon>
        <taxon>Limimaricola</taxon>
    </lineage>
</organism>
<dbReference type="RefSeq" id="WP_165761446.1">
    <property type="nucleotide sequence ID" value="NZ_FWFY01000006.1"/>
</dbReference>
<proteinExistence type="predicted"/>
<sequence>MIDTTTQKITLQDERTWFIADPHFGHDAIRRHCHRPFPSVEAMDAEIWKNL</sequence>
<dbReference type="EMBL" id="FWFY01000006">
    <property type="protein sequence ID" value="SLN49367.1"/>
    <property type="molecule type" value="Genomic_DNA"/>
</dbReference>
<evidence type="ECO:0000313" key="1">
    <source>
        <dbReference type="EMBL" id="PSK86185.1"/>
    </source>
</evidence>
<dbReference type="Proteomes" id="UP000193495">
    <property type="component" value="Unassembled WGS sequence"/>
</dbReference>
<keyword evidence="4" id="KW-1185">Reference proteome</keyword>
<dbReference type="EMBL" id="PYGB01000006">
    <property type="protein sequence ID" value="PSK86185.1"/>
    <property type="molecule type" value="Genomic_DNA"/>
</dbReference>
<gene>
    <name evidence="1" type="ORF">CLV79_106194</name>
    <name evidence="2" type="ORF">LOS8367_02186</name>
</gene>
<dbReference type="AlphaFoldDB" id="A0A1X6ZEY0"/>
<dbReference type="InterPro" id="IPR029052">
    <property type="entry name" value="Metallo-depent_PP-like"/>
</dbReference>
<dbReference type="Gene3D" id="3.60.21.10">
    <property type="match status" value="1"/>
</dbReference>
<evidence type="ECO:0000313" key="3">
    <source>
        <dbReference type="Proteomes" id="UP000193495"/>
    </source>
</evidence>
<dbReference type="Proteomes" id="UP000240624">
    <property type="component" value="Unassembled WGS sequence"/>
</dbReference>
<protein>
    <recommendedName>
        <fullName evidence="5">Metallophosphoesterase</fullName>
    </recommendedName>
</protein>
<evidence type="ECO:0000313" key="2">
    <source>
        <dbReference type="EMBL" id="SLN49367.1"/>
    </source>
</evidence>
<evidence type="ECO:0008006" key="5">
    <source>
        <dbReference type="Google" id="ProtNLM"/>
    </source>
</evidence>
<reference evidence="2 3" key="1">
    <citation type="submission" date="2017-03" db="EMBL/GenBank/DDBJ databases">
        <authorList>
            <person name="Afonso C.L."/>
            <person name="Miller P.J."/>
            <person name="Scott M.A."/>
            <person name="Spackman E."/>
            <person name="Goraichik I."/>
            <person name="Dimitrov K.M."/>
            <person name="Suarez D.L."/>
            <person name="Swayne D.E."/>
        </authorList>
    </citation>
    <scope>NUCLEOTIDE SEQUENCE [LARGE SCALE GENOMIC DNA]</scope>
    <source>
        <strain evidence="2 3">CECT 8367</strain>
    </source>
</reference>
<evidence type="ECO:0000313" key="4">
    <source>
        <dbReference type="Proteomes" id="UP000240624"/>
    </source>
</evidence>
<name>A0A1X6ZEY0_9RHOB</name>